<evidence type="ECO:0000313" key="5">
    <source>
        <dbReference type="EMBL" id="EHQ29658.1"/>
    </source>
</evidence>
<gene>
    <name evidence="5" type="ORF">Mucpa_5589</name>
</gene>
<accession>H1Y123</accession>
<dbReference type="GO" id="GO:0043565">
    <property type="term" value="F:sequence-specific DNA binding"/>
    <property type="evidence" value="ECO:0007669"/>
    <property type="project" value="InterPro"/>
</dbReference>
<dbReference type="HOGENOM" id="CLU_052345_5_0_10"/>
<dbReference type="PANTHER" id="PTHR47893">
    <property type="entry name" value="REGULATORY PROTEIN PCHR"/>
    <property type="match status" value="1"/>
</dbReference>
<dbReference type="SUPFAM" id="SSF46689">
    <property type="entry name" value="Homeodomain-like"/>
    <property type="match status" value="1"/>
</dbReference>
<dbReference type="SMART" id="SM00342">
    <property type="entry name" value="HTH_ARAC"/>
    <property type="match status" value="1"/>
</dbReference>
<dbReference type="PANTHER" id="PTHR47893:SF1">
    <property type="entry name" value="REGULATORY PROTEIN PCHR"/>
    <property type="match status" value="1"/>
</dbReference>
<dbReference type="Pfam" id="PF12833">
    <property type="entry name" value="HTH_18"/>
    <property type="match status" value="1"/>
</dbReference>
<dbReference type="AlphaFoldDB" id="H1Y123"/>
<proteinExistence type="predicted"/>
<dbReference type="Proteomes" id="UP000002774">
    <property type="component" value="Chromosome"/>
</dbReference>
<dbReference type="Gene3D" id="1.10.10.60">
    <property type="entry name" value="Homeodomain-like"/>
    <property type="match status" value="1"/>
</dbReference>
<evidence type="ECO:0000256" key="1">
    <source>
        <dbReference type="ARBA" id="ARBA00023015"/>
    </source>
</evidence>
<keyword evidence="2" id="KW-0238">DNA-binding</keyword>
<dbReference type="PROSITE" id="PS00041">
    <property type="entry name" value="HTH_ARAC_FAMILY_1"/>
    <property type="match status" value="1"/>
</dbReference>
<organism evidence="5 6">
    <name type="scientific">Mucilaginibacter paludis DSM 18603</name>
    <dbReference type="NCBI Taxonomy" id="714943"/>
    <lineage>
        <taxon>Bacteria</taxon>
        <taxon>Pseudomonadati</taxon>
        <taxon>Bacteroidota</taxon>
        <taxon>Sphingobacteriia</taxon>
        <taxon>Sphingobacteriales</taxon>
        <taxon>Sphingobacteriaceae</taxon>
        <taxon>Mucilaginibacter</taxon>
    </lineage>
</organism>
<dbReference type="GO" id="GO:0003700">
    <property type="term" value="F:DNA-binding transcription factor activity"/>
    <property type="evidence" value="ECO:0007669"/>
    <property type="project" value="InterPro"/>
</dbReference>
<dbReference type="InterPro" id="IPR053142">
    <property type="entry name" value="PchR_regulatory_protein"/>
</dbReference>
<evidence type="ECO:0000313" key="6">
    <source>
        <dbReference type="Proteomes" id="UP000002774"/>
    </source>
</evidence>
<dbReference type="InterPro" id="IPR018062">
    <property type="entry name" value="HTH_AraC-typ_CS"/>
</dbReference>
<dbReference type="PROSITE" id="PS01124">
    <property type="entry name" value="HTH_ARAC_FAMILY_2"/>
    <property type="match status" value="1"/>
</dbReference>
<keyword evidence="6" id="KW-1185">Reference proteome</keyword>
<reference evidence="5" key="1">
    <citation type="submission" date="2011-09" db="EMBL/GenBank/DDBJ databases">
        <title>The permanent draft genome of Mucilaginibacter paludis DSM 18603.</title>
        <authorList>
            <consortium name="US DOE Joint Genome Institute (JGI-PGF)"/>
            <person name="Lucas S."/>
            <person name="Han J."/>
            <person name="Lapidus A."/>
            <person name="Bruce D."/>
            <person name="Goodwin L."/>
            <person name="Pitluck S."/>
            <person name="Peters L."/>
            <person name="Kyrpides N."/>
            <person name="Mavromatis K."/>
            <person name="Ivanova N."/>
            <person name="Mikhailova N."/>
            <person name="Held B."/>
            <person name="Detter J.C."/>
            <person name="Tapia R."/>
            <person name="Han C."/>
            <person name="Land M."/>
            <person name="Hauser L."/>
            <person name="Markowitz V."/>
            <person name="Cheng J.-F."/>
            <person name="Hugenholtz P."/>
            <person name="Woyke T."/>
            <person name="Wu D."/>
            <person name="Tindall B."/>
            <person name="Brambilla E."/>
            <person name="Klenk H.-P."/>
            <person name="Eisen J.A."/>
        </authorList>
    </citation>
    <scope>NUCLEOTIDE SEQUENCE [LARGE SCALE GENOMIC DNA]</scope>
    <source>
        <strain evidence="5">DSM 18603</strain>
    </source>
</reference>
<evidence type="ECO:0000256" key="3">
    <source>
        <dbReference type="ARBA" id="ARBA00023163"/>
    </source>
</evidence>
<name>H1Y123_9SPHI</name>
<sequence length="338" mass="39060">MVKPERLMPVEFEFQVIKNYHFLTAFAKHFSTIVEGDKVHLPQWLGDGYIQHIRLDGMALFIHNYKLKHDLILRRQAIANTESITLKFDRSKFLSKYSQQQHDPFFDDLTGFEVEIGTCNFNTELKIPANKQINFLIIGTSRSYLTGLLNSENRCTILDLVKTQPSFVIYDVILPEMDHVIKQIIRINGATELPMLLYNAKAQELIYHLFKNLFKRPVIAPVNVKREDAEKIYLVRLAILKNLNSCPLLPELANLSGLGLTKLQKLFTQVFGQSIHQYYQTMRMIQAASLLSNLSVSETAYKLGFTNLSHFTRVFERHHQLKPKQFKSRLTGDTISQS</sequence>
<dbReference type="InterPro" id="IPR009057">
    <property type="entry name" value="Homeodomain-like_sf"/>
</dbReference>
<evidence type="ECO:0000259" key="4">
    <source>
        <dbReference type="PROSITE" id="PS01124"/>
    </source>
</evidence>
<dbReference type="EMBL" id="CM001403">
    <property type="protein sequence ID" value="EHQ29658.1"/>
    <property type="molecule type" value="Genomic_DNA"/>
</dbReference>
<keyword evidence="1" id="KW-0805">Transcription regulation</keyword>
<feature type="domain" description="HTH araC/xylS-type" evidence="4">
    <location>
        <begin position="233"/>
        <end position="329"/>
    </location>
</feature>
<protein>
    <submittedName>
        <fullName evidence="5">Transcriptional regulator, AraC family</fullName>
    </submittedName>
</protein>
<dbReference type="STRING" id="714943.Mucpa_5589"/>
<dbReference type="InterPro" id="IPR018060">
    <property type="entry name" value="HTH_AraC"/>
</dbReference>
<dbReference type="eggNOG" id="COG2207">
    <property type="taxonomic scope" value="Bacteria"/>
</dbReference>
<keyword evidence="3" id="KW-0804">Transcription</keyword>
<evidence type="ECO:0000256" key="2">
    <source>
        <dbReference type="ARBA" id="ARBA00023125"/>
    </source>
</evidence>